<dbReference type="GeneID" id="26136610"/>
<evidence type="ECO:0000256" key="1">
    <source>
        <dbReference type="ARBA" id="ARBA00022485"/>
    </source>
</evidence>
<evidence type="ECO:0000313" key="7">
    <source>
        <dbReference type="EMBL" id="ALM75283.1"/>
    </source>
</evidence>
<dbReference type="PANTHER" id="PTHR10849:SF35">
    <property type="entry name" value="FORMATE HYDROGENLYASE SUBUNIT 6-RELATED"/>
    <property type="match status" value="1"/>
</dbReference>
<dbReference type="EC" id="1.6.5.11" evidence="7"/>
<feature type="domain" description="4Fe-4S ferredoxin-type" evidence="6">
    <location>
        <begin position="68"/>
        <end position="97"/>
    </location>
</feature>
<evidence type="ECO:0000256" key="4">
    <source>
        <dbReference type="ARBA" id="ARBA00023004"/>
    </source>
</evidence>
<keyword evidence="2" id="KW-0479">Metal-binding</keyword>
<evidence type="ECO:0000256" key="5">
    <source>
        <dbReference type="ARBA" id="ARBA00023014"/>
    </source>
</evidence>
<accession>A0A0S1XBW8</accession>
<dbReference type="InterPro" id="IPR010226">
    <property type="entry name" value="NADH_quinone_OxRdtase_chainI"/>
</dbReference>
<dbReference type="InterPro" id="IPR017896">
    <property type="entry name" value="4Fe4S_Fe-S-bd"/>
</dbReference>
<dbReference type="Pfam" id="PF12838">
    <property type="entry name" value="Fer4_7"/>
    <property type="match status" value="1"/>
</dbReference>
<feature type="domain" description="4Fe-4S ferredoxin-type" evidence="6">
    <location>
        <begin position="33"/>
        <end position="62"/>
    </location>
</feature>
<evidence type="ECO:0000313" key="8">
    <source>
        <dbReference type="Proteomes" id="UP000066042"/>
    </source>
</evidence>
<dbReference type="PATRIC" id="fig|55802.8.peg.1343"/>
<name>A0A0S1XBW8_THEBA</name>
<keyword evidence="1" id="KW-0004">4Fe-4S</keyword>
<dbReference type="GO" id="GO:0003954">
    <property type="term" value="F:NADH dehydrogenase activity"/>
    <property type="evidence" value="ECO:0007669"/>
    <property type="project" value="TreeGrafter"/>
</dbReference>
<keyword evidence="4" id="KW-0408">Iron</keyword>
<dbReference type="RefSeq" id="WP_056933958.1">
    <property type="nucleotide sequence ID" value="NZ_CP013050.1"/>
</dbReference>
<gene>
    <name evidence="7" type="ORF">TBCH5v1_1363</name>
</gene>
<keyword evidence="3" id="KW-0677">Repeat</keyword>
<sequence>MGRFKLIAKAVSIGKVTEKYPFVPIEVPEGFRGKPVIDPEKCIGCTSCSNACPPQALQVYDEPERGVRVVHLFIGRCIFCARCQDVCPTGAIKLTKEFELATLSEEDLHQFVELKMVRCEECGRPFDTFRHLLYSAKELQPWEREMMFLCPECRARRISEQLIFAKGGGGYV</sequence>
<proteinExistence type="predicted"/>
<protein>
    <submittedName>
        <fullName evidence="7">Membrane bound subgroup 4b [NiFe]-hydrogenase MBH(B)2, subunit Mbh(B)2N</fullName>
        <ecNumber evidence="7">1.6.5.11</ecNumber>
    </submittedName>
</protein>
<dbReference type="Gene3D" id="3.30.70.3270">
    <property type="match status" value="1"/>
</dbReference>
<dbReference type="GO" id="GO:0009060">
    <property type="term" value="P:aerobic respiration"/>
    <property type="evidence" value="ECO:0007669"/>
    <property type="project" value="TreeGrafter"/>
</dbReference>
<reference evidence="7 8" key="1">
    <citation type="journal article" date="2016" name="Genome Announc.">
        <title>Complete genome sequence of the hyperthermophilic and piezophilic archaeon Thermococcus barophilus Ch5, capable of growth at the expense of hydrogenogenesis from carbon monoxide and formate.</title>
        <authorList>
            <person name="Oger P."/>
            <person name="Sokolova T.G."/>
            <person name="Kozhevnikova D.A."/>
            <person name="Taranov E.A."/>
            <person name="Vannier P."/>
            <person name="Lee H.S."/>
            <person name="Kwon K.K."/>
            <person name="Kang S.G."/>
            <person name="Lee J.H."/>
            <person name="Bonch-Osmolovskaya E.A."/>
            <person name="Lebedinsky A.V."/>
        </authorList>
    </citation>
    <scope>NUCLEOTIDE SEQUENCE [LARGE SCALE GENOMIC DNA]</scope>
    <source>
        <strain evidence="8">Ch5</strain>
    </source>
</reference>
<organism evidence="7 8">
    <name type="scientific">Thermococcus barophilus</name>
    <dbReference type="NCBI Taxonomy" id="55802"/>
    <lineage>
        <taxon>Archaea</taxon>
        <taxon>Methanobacteriati</taxon>
        <taxon>Methanobacteriota</taxon>
        <taxon>Thermococci</taxon>
        <taxon>Thermococcales</taxon>
        <taxon>Thermococcaceae</taxon>
        <taxon>Thermococcus</taxon>
    </lineage>
</organism>
<evidence type="ECO:0000256" key="3">
    <source>
        <dbReference type="ARBA" id="ARBA00022737"/>
    </source>
</evidence>
<dbReference type="SUPFAM" id="SSF54862">
    <property type="entry name" value="4Fe-4S ferredoxins"/>
    <property type="match status" value="1"/>
</dbReference>
<dbReference type="GO" id="GO:0046872">
    <property type="term" value="F:metal ion binding"/>
    <property type="evidence" value="ECO:0007669"/>
    <property type="project" value="UniProtKB-KW"/>
</dbReference>
<dbReference type="AlphaFoldDB" id="A0A0S1XBW8"/>
<dbReference type="STRING" id="55802.TBCH5v1_1363"/>
<dbReference type="PROSITE" id="PS00198">
    <property type="entry name" value="4FE4S_FER_1"/>
    <property type="match status" value="2"/>
</dbReference>
<dbReference type="GO" id="GO:0016020">
    <property type="term" value="C:membrane"/>
    <property type="evidence" value="ECO:0007669"/>
    <property type="project" value="InterPro"/>
</dbReference>
<dbReference type="InterPro" id="IPR017900">
    <property type="entry name" value="4Fe4S_Fe_S_CS"/>
</dbReference>
<keyword evidence="5" id="KW-0411">Iron-sulfur</keyword>
<keyword evidence="7" id="KW-0560">Oxidoreductase</keyword>
<dbReference type="EMBL" id="CP013050">
    <property type="protein sequence ID" value="ALM75283.1"/>
    <property type="molecule type" value="Genomic_DNA"/>
</dbReference>
<evidence type="ECO:0000256" key="2">
    <source>
        <dbReference type="ARBA" id="ARBA00022723"/>
    </source>
</evidence>
<dbReference type="PROSITE" id="PS51379">
    <property type="entry name" value="4FE4S_FER_2"/>
    <property type="match status" value="2"/>
</dbReference>
<dbReference type="Proteomes" id="UP000066042">
    <property type="component" value="Chromosome"/>
</dbReference>
<dbReference type="PANTHER" id="PTHR10849">
    <property type="entry name" value="NADH DEHYDROGENASE UBIQUINONE IRON-SULFUR PROTEIN 8, MITOCHONDRIAL"/>
    <property type="match status" value="1"/>
</dbReference>
<evidence type="ECO:0000259" key="6">
    <source>
        <dbReference type="PROSITE" id="PS51379"/>
    </source>
</evidence>
<dbReference type="GO" id="GO:0051539">
    <property type="term" value="F:4 iron, 4 sulfur cluster binding"/>
    <property type="evidence" value="ECO:0007669"/>
    <property type="project" value="UniProtKB-KW"/>
</dbReference>